<keyword evidence="1" id="KW-0812">Transmembrane</keyword>
<evidence type="ECO:0000313" key="3">
    <source>
        <dbReference type="Proteomes" id="UP000327468"/>
    </source>
</evidence>
<name>A0A5N5KZQ1_PANHP</name>
<protein>
    <submittedName>
        <fullName evidence="2">Uncharacterized protein</fullName>
    </submittedName>
</protein>
<evidence type="ECO:0000256" key="1">
    <source>
        <dbReference type="SAM" id="Phobius"/>
    </source>
</evidence>
<keyword evidence="1" id="KW-0472">Membrane</keyword>
<dbReference type="EMBL" id="VFJC01000022">
    <property type="protein sequence ID" value="KAB5535792.1"/>
    <property type="molecule type" value="Genomic_DNA"/>
</dbReference>
<accession>A0A5N5KZQ1</accession>
<evidence type="ECO:0000313" key="2">
    <source>
        <dbReference type="EMBL" id="KAB5535792.1"/>
    </source>
</evidence>
<reference evidence="2 3" key="1">
    <citation type="submission" date="2019-06" db="EMBL/GenBank/DDBJ databases">
        <title>A chromosome-scale genome assembly of the striped catfish, Pangasianodon hypophthalmus.</title>
        <authorList>
            <person name="Wen M."/>
            <person name="Zahm M."/>
            <person name="Roques C."/>
            <person name="Cabau C."/>
            <person name="Klopp C."/>
            <person name="Donnadieu C."/>
            <person name="Jouanno E."/>
            <person name="Avarre J.-C."/>
            <person name="Campet M."/>
            <person name="Ha T.T.T."/>
            <person name="Dugue R."/>
            <person name="Lampietro C."/>
            <person name="Louis A."/>
            <person name="Herpin A."/>
            <person name="Echchiki A."/>
            <person name="Berthelot C."/>
            <person name="Parey E."/>
            <person name="Roest-Crollius H."/>
            <person name="Braasch I."/>
            <person name="Postlethwait J."/>
            <person name="Bobe J."/>
            <person name="Montfort J."/>
            <person name="Bouchez O."/>
            <person name="Begum T."/>
            <person name="Schartl M."/>
            <person name="Guiguen Y."/>
        </authorList>
    </citation>
    <scope>NUCLEOTIDE SEQUENCE [LARGE SCALE GENOMIC DNA]</scope>
    <source>
        <strain evidence="2 3">Indonesia</strain>
        <tissue evidence="2">Blood</tissue>
    </source>
</reference>
<dbReference type="Proteomes" id="UP000327468">
    <property type="component" value="Chromosome 21"/>
</dbReference>
<proteinExistence type="predicted"/>
<keyword evidence="1" id="KW-1133">Transmembrane helix</keyword>
<gene>
    <name evidence="2" type="ORF">PHYPO_G00122010</name>
</gene>
<comment type="caution">
    <text evidence="2">The sequence shown here is derived from an EMBL/GenBank/DDBJ whole genome shotgun (WGS) entry which is preliminary data.</text>
</comment>
<dbReference type="AlphaFoldDB" id="A0A5N5KZQ1"/>
<organism evidence="2 3">
    <name type="scientific">Pangasianodon hypophthalmus</name>
    <name type="common">Striped catfish</name>
    <name type="synonym">Helicophagus hypophthalmus</name>
    <dbReference type="NCBI Taxonomy" id="310915"/>
    <lineage>
        <taxon>Eukaryota</taxon>
        <taxon>Metazoa</taxon>
        <taxon>Chordata</taxon>
        <taxon>Craniata</taxon>
        <taxon>Vertebrata</taxon>
        <taxon>Euteleostomi</taxon>
        <taxon>Actinopterygii</taxon>
        <taxon>Neopterygii</taxon>
        <taxon>Teleostei</taxon>
        <taxon>Ostariophysi</taxon>
        <taxon>Siluriformes</taxon>
        <taxon>Pangasiidae</taxon>
        <taxon>Pangasianodon</taxon>
    </lineage>
</organism>
<feature type="transmembrane region" description="Helical" evidence="1">
    <location>
        <begin position="6"/>
        <end position="27"/>
    </location>
</feature>
<keyword evidence="3" id="KW-1185">Reference proteome</keyword>
<sequence length="150" mass="17465">MTTTHLHMHVFVGLVFLEAVLFWRNLYNPNRPLLFFREDGKGPRFVFPPLLCHFSTCVCPCHLPPLCGKKNHSNISNIYKDGLLPLSISLLIQWQDLKEESSCITSCCAPQLCTRNSLCLFRNSHFFHNQPAHKIVSKRDTFWFLNMVWT</sequence>